<name>A0ABR4Z3K7_9NOCA</name>
<dbReference type="Proteomes" id="UP000031364">
    <property type="component" value="Unassembled WGS sequence"/>
</dbReference>
<gene>
    <name evidence="2" type="ORF">FG87_40260</name>
</gene>
<evidence type="ECO:0000256" key="1">
    <source>
        <dbReference type="SAM" id="MobiDB-lite"/>
    </source>
</evidence>
<proteinExistence type="predicted"/>
<comment type="caution">
    <text evidence="2">The sequence shown here is derived from an EMBL/GenBank/DDBJ whole genome shotgun (WGS) entry which is preliminary data.</text>
</comment>
<dbReference type="RefSeq" id="WP_043681975.1">
    <property type="nucleotide sequence ID" value="NZ_BDCI01000035.1"/>
</dbReference>
<sequence length="120" mass="14104">MSTNRRRRLSADPLDNAAASYETPRPTKRFWTDQNGTTWRRRGRDLLVPSRARRLLQHPDTVVFHDYIGAAHEVVGQERADLVHQVEEFWAGRAHPMADFHLTEYRDADHRVMVMLEEHC</sequence>
<evidence type="ECO:0000313" key="2">
    <source>
        <dbReference type="EMBL" id="KIA59915.1"/>
    </source>
</evidence>
<reference evidence="2 3" key="1">
    <citation type="journal article" date="2014" name="Int. J. Syst. Evol. Microbiol.">
        <title>Nocardia vulneris sp. nov., isolated from wounds of human patients in North America.</title>
        <authorList>
            <person name="Lasker B.A."/>
            <person name="Bell M."/>
            <person name="Klenk H.P."/>
            <person name="Sproer C."/>
            <person name="Schumann C."/>
            <person name="Schumann P."/>
            <person name="Brown J.M."/>
        </authorList>
    </citation>
    <scope>NUCLEOTIDE SEQUENCE [LARGE SCALE GENOMIC DNA]</scope>
    <source>
        <strain evidence="2 3">W9851</strain>
    </source>
</reference>
<dbReference type="EMBL" id="JNFP01000087">
    <property type="protein sequence ID" value="KIA59915.1"/>
    <property type="molecule type" value="Genomic_DNA"/>
</dbReference>
<feature type="region of interest" description="Disordered" evidence="1">
    <location>
        <begin position="1"/>
        <end position="33"/>
    </location>
</feature>
<keyword evidence="3" id="KW-1185">Reference proteome</keyword>
<accession>A0ABR4Z3K7</accession>
<protein>
    <submittedName>
        <fullName evidence="2">Uncharacterized protein</fullName>
    </submittedName>
</protein>
<evidence type="ECO:0000313" key="3">
    <source>
        <dbReference type="Proteomes" id="UP000031364"/>
    </source>
</evidence>
<organism evidence="2 3">
    <name type="scientific">Nocardia vulneris</name>
    <dbReference type="NCBI Taxonomy" id="1141657"/>
    <lineage>
        <taxon>Bacteria</taxon>
        <taxon>Bacillati</taxon>
        <taxon>Actinomycetota</taxon>
        <taxon>Actinomycetes</taxon>
        <taxon>Mycobacteriales</taxon>
        <taxon>Nocardiaceae</taxon>
        <taxon>Nocardia</taxon>
    </lineage>
</organism>